<feature type="coiled-coil region" evidence="1">
    <location>
        <begin position="62"/>
        <end position="96"/>
    </location>
</feature>
<reference evidence="3" key="1">
    <citation type="journal article" date="2023" name="Science">
        <title>Genome structures resolve the early diversification of teleost fishes.</title>
        <authorList>
            <person name="Parey E."/>
            <person name="Louis A."/>
            <person name="Montfort J."/>
            <person name="Bouchez O."/>
            <person name="Roques C."/>
            <person name="Iampietro C."/>
            <person name="Lluch J."/>
            <person name="Castinel A."/>
            <person name="Donnadieu C."/>
            <person name="Desvignes T."/>
            <person name="Floi Bucao C."/>
            <person name="Jouanno E."/>
            <person name="Wen M."/>
            <person name="Mejri S."/>
            <person name="Dirks R."/>
            <person name="Jansen H."/>
            <person name="Henkel C."/>
            <person name="Chen W.J."/>
            <person name="Zahm M."/>
            <person name="Cabau C."/>
            <person name="Klopp C."/>
            <person name="Thompson A.W."/>
            <person name="Robinson-Rechavi M."/>
            <person name="Braasch I."/>
            <person name="Lecointre G."/>
            <person name="Bobe J."/>
            <person name="Postlethwait J.H."/>
            <person name="Berthelot C."/>
            <person name="Roest Crollius H."/>
            <person name="Guiguen Y."/>
        </authorList>
    </citation>
    <scope>NUCLEOTIDE SEQUENCE</scope>
    <source>
        <strain evidence="3">NC1722</strain>
    </source>
</reference>
<keyword evidence="1" id="KW-0175">Coiled coil</keyword>
<protein>
    <submittedName>
        <fullName evidence="3">Uncharacterized protein</fullName>
    </submittedName>
</protein>
<feature type="transmembrane region" description="Helical" evidence="2">
    <location>
        <begin position="35"/>
        <end position="59"/>
    </location>
</feature>
<evidence type="ECO:0000256" key="1">
    <source>
        <dbReference type="SAM" id="Coils"/>
    </source>
</evidence>
<dbReference type="Proteomes" id="UP001221898">
    <property type="component" value="Unassembled WGS sequence"/>
</dbReference>
<evidence type="ECO:0000313" key="4">
    <source>
        <dbReference type="Proteomes" id="UP001221898"/>
    </source>
</evidence>
<comment type="caution">
    <text evidence="3">The sequence shown here is derived from an EMBL/GenBank/DDBJ whole genome shotgun (WGS) entry which is preliminary data.</text>
</comment>
<name>A0AAD7T4I6_9TELE</name>
<gene>
    <name evidence="3" type="ORF">AAFF_G00066680</name>
</gene>
<feature type="coiled-coil region" evidence="1">
    <location>
        <begin position="396"/>
        <end position="423"/>
    </location>
</feature>
<dbReference type="AlphaFoldDB" id="A0AAD7T4I6"/>
<keyword evidence="2" id="KW-0472">Membrane</keyword>
<accession>A0AAD7T4I6</accession>
<evidence type="ECO:0000313" key="3">
    <source>
        <dbReference type="EMBL" id="KAJ8414070.1"/>
    </source>
</evidence>
<proteinExistence type="predicted"/>
<keyword evidence="2" id="KW-0812">Transmembrane</keyword>
<sequence length="485" mass="57030">MDINRVLLQLKHHCHDCANWVITFVPEEWRPSPHLLFWFAVVTFFIMMGLGVTALFWWLRGKSAQNQERLEAENKMQELEEKIRIMESEKGCVELQAETLQQRLEAQLTLQQTLDSENNDRESKVKEVIRSQTREMQELKQELEQTESLFKTEMMFHAQQMQEILMDVRVVEENLEVERGESEILRKNLIDVSVQLEELKSPLFVTSVKKGEVLLKNRKTQIKDKLNLEMKNRRALGEVQNMREQWQRMEQALQQLLKWSLSVGTKRWEVKTLLRSHKLKVHKIEEKHLQTEISYKAEIESLKKQSQEIWDTSECELTACKKEINALRKQLDDVSAEPQLAPFGSTPGRSHQQTTHNETYVVATQTDFSGSSDESPQVEREKQVYLKRLWAEQQKTLDLEGKMEELKQDRDALDDQNCELEQQTSALQGRVRNMTDLCQQKEQTLQYFLNKTLSTFGMRMHRMAVQEPRLSPVTETTGSWSEEHL</sequence>
<dbReference type="EMBL" id="JAINUG010000014">
    <property type="protein sequence ID" value="KAJ8414070.1"/>
    <property type="molecule type" value="Genomic_DNA"/>
</dbReference>
<keyword evidence="2" id="KW-1133">Transmembrane helix</keyword>
<keyword evidence="4" id="KW-1185">Reference proteome</keyword>
<organism evidence="3 4">
    <name type="scientific">Aldrovandia affinis</name>
    <dbReference type="NCBI Taxonomy" id="143900"/>
    <lineage>
        <taxon>Eukaryota</taxon>
        <taxon>Metazoa</taxon>
        <taxon>Chordata</taxon>
        <taxon>Craniata</taxon>
        <taxon>Vertebrata</taxon>
        <taxon>Euteleostomi</taxon>
        <taxon>Actinopterygii</taxon>
        <taxon>Neopterygii</taxon>
        <taxon>Teleostei</taxon>
        <taxon>Notacanthiformes</taxon>
        <taxon>Halosauridae</taxon>
        <taxon>Aldrovandia</taxon>
    </lineage>
</organism>
<evidence type="ECO:0000256" key="2">
    <source>
        <dbReference type="SAM" id="Phobius"/>
    </source>
</evidence>
<feature type="coiled-coil region" evidence="1">
    <location>
        <begin position="122"/>
        <end position="149"/>
    </location>
</feature>